<dbReference type="PANTHER" id="PTHR15276:SF0">
    <property type="entry name" value="COILED-COIL DOMAIN-CONTAINING PROTEIN 6"/>
    <property type="match status" value="1"/>
</dbReference>
<evidence type="ECO:0000313" key="4">
    <source>
        <dbReference type="Proteomes" id="UP001213000"/>
    </source>
</evidence>
<organism evidence="3 4">
    <name type="scientific">Leucocoprinus birnbaumii</name>
    <dbReference type="NCBI Taxonomy" id="56174"/>
    <lineage>
        <taxon>Eukaryota</taxon>
        <taxon>Fungi</taxon>
        <taxon>Dikarya</taxon>
        <taxon>Basidiomycota</taxon>
        <taxon>Agaricomycotina</taxon>
        <taxon>Agaricomycetes</taxon>
        <taxon>Agaricomycetidae</taxon>
        <taxon>Agaricales</taxon>
        <taxon>Agaricineae</taxon>
        <taxon>Agaricaceae</taxon>
        <taxon>Leucocoprinus</taxon>
    </lineage>
</organism>
<dbReference type="Proteomes" id="UP001213000">
    <property type="component" value="Unassembled WGS sequence"/>
</dbReference>
<dbReference type="InterPro" id="IPR019152">
    <property type="entry name" value="DUF2046"/>
</dbReference>
<protein>
    <submittedName>
        <fullName evidence="3">Uncharacterized protein</fullName>
    </submittedName>
</protein>
<proteinExistence type="predicted"/>
<name>A0AAD5YYW8_9AGAR</name>
<gene>
    <name evidence="3" type="ORF">NP233_g2665</name>
</gene>
<feature type="compositionally biased region" description="Low complexity" evidence="2">
    <location>
        <begin position="232"/>
        <end position="251"/>
    </location>
</feature>
<keyword evidence="1" id="KW-0175">Coiled coil</keyword>
<comment type="caution">
    <text evidence="3">The sequence shown here is derived from an EMBL/GenBank/DDBJ whole genome shotgun (WGS) entry which is preliminary data.</text>
</comment>
<evidence type="ECO:0000313" key="3">
    <source>
        <dbReference type="EMBL" id="KAJ3573077.1"/>
    </source>
</evidence>
<feature type="region of interest" description="Disordered" evidence="2">
    <location>
        <begin position="295"/>
        <end position="394"/>
    </location>
</feature>
<reference evidence="3" key="1">
    <citation type="submission" date="2022-07" db="EMBL/GenBank/DDBJ databases">
        <title>Genome Sequence of Leucocoprinus birnbaumii.</title>
        <authorList>
            <person name="Buettner E."/>
        </authorList>
    </citation>
    <scope>NUCLEOTIDE SEQUENCE</scope>
    <source>
        <strain evidence="3">VT141</strain>
    </source>
</reference>
<feature type="compositionally biased region" description="Polar residues" evidence="2">
    <location>
        <begin position="342"/>
        <end position="355"/>
    </location>
</feature>
<accession>A0AAD5YYW8</accession>
<keyword evidence="4" id="KW-1185">Reference proteome</keyword>
<evidence type="ECO:0000256" key="2">
    <source>
        <dbReference type="SAM" id="MobiDB-lite"/>
    </source>
</evidence>
<dbReference type="AlphaFoldDB" id="A0AAD5YYW8"/>
<dbReference type="EMBL" id="JANIEX010000116">
    <property type="protein sequence ID" value="KAJ3573077.1"/>
    <property type="molecule type" value="Genomic_DNA"/>
</dbReference>
<dbReference type="Pfam" id="PF09755">
    <property type="entry name" value="DUF2046"/>
    <property type="match status" value="1"/>
</dbReference>
<sequence>MSISPPIRRLSMNSASRQEELINAYEAEEERIINLLSRKLEKLREEKIGLENTLEAESESHVNRLTRELTALRLAQQQQQQENGGISGTMSVSISPEARFGFRSPEDPADPTFETMLEALRRENEQLRNRLVSAERNYIRATRLNDIYREELIDHRRRLGLSVDDLIGHHSDPLSQPNHHRTGSLSSAASLNSVIHHPSAGPSRPATNGVPIPRPASQLYRPVHNNISESNTPLSHSPSSAESPSPFPFSPVTSTNPASYISTNTNITSPGSSESWTIHNAMVAAQTLTYPSVPPPSLASSVGSPTTSTLHQHGLPSHSPLEPASRRDSLTRRTSRAPETGNLRTGNASGSTSHRVSVERGGRIAETGTLMPRSRAGSHSISSSTTEAPSANRTRGFRVGGFRIGFFDSEN</sequence>
<feature type="coiled-coil region" evidence="1">
    <location>
        <begin position="117"/>
        <end position="144"/>
    </location>
</feature>
<evidence type="ECO:0000256" key="1">
    <source>
        <dbReference type="SAM" id="Coils"/>
    </source>
</evidence>
<feature type="compositionally biased region" description="Low complexity" evidence="2">
    <location>
        <begin position="372"/>
        <end position="394"/>
    </location>
</feature>
<feature type="region of interest" description="Disordered" evidence="2">
    <location>
        <begin position="194"/>
        <end position="251"/>
    </location>
</feature>
<feature type="coiled-coil region" evidence="1">
    <location>
        <begin position="18"/>
        <end position="82"/>
    </location>
</feature>
<dbReference type="PANTHER" id="PTHR15276">
    <property type="entry name" value="H4 D10S170 PROTEIN-RELATED"/>
    <property type="match status" value="1"/>
</dbReference>